<dbReference type="EMBL" id="JAINUG010000115">
    <property type="protein sequence ID" value="KAJ8395537.1"/>
    <property type="molecule type" value="Genomic_DNA"/>
</dbReference>
<dbReference type="AlphaFoldDB" id="A0AAD7S414"/>
<sequence>MGSREEAFEHVPFTLITETKRDERPACHDGMVGPLRPGVVWKSLKGARALQVLSAVSRAKGCLMLGESPGHDSTFISIEHFDRSDRGNPGLRGCVCQMGTCCWQRLFSHRAQDKL</sequence>
<proteinExistence type="predicted"/>
<organism evidence="1 2">
    <name type="scientific">Aldrovandia affinis</name>
    <dbReference type="NCBI Taxonomy" id="143900"/>
    <lineage>
        <taxon>Eukaryota</taxon>
        <taxon>Metazoa</taxon>
        <taxon>Chordata</taxon>
        <taxon>Craniata</taxon>
        <taxon>Vertebrata</taxon>
        <taxon>Euteleostomi</taxon>
        <taxon>Actinopterygii</taxon>
        <taxon>Neopterygii</taxon>
        <taxon>Teleostei</taxon>
        <taxon>Notacanthiformes</taxon>
        <taxon>Halosauridae</taxon>
        <taxon>Aldrovandia</taxon>
    </lineage>
</organism>
<name>A0AAD7S414_9TELE</name>
<comment type="caution">
    <text evidence="1">The sequence shown here is derived from an EMBL/GenBank/DDBJ whole genome shotgun (WGS) entry which is preliminary data.</text>
</comment>
<accession>A0AAD7S414</accession>
<keyword evidence="2" id="KW-1185">Reference proteome</keyword>
<dbReference type="Proteomes" id="UP001221898">
    <property type="component" value="Unassembled WGS sequence"/>
</dbReference>
<evidence type="ECO:0000313" key="1">
    <source>
        <dbReference type="EMBL" id="KAJ8395537.1"/>
    </source>
</evidence>
<evidence type="ECO:0000313" key="2">
    <source>
        <dbReference type="Proteomes" id="UP001221898"/>
    </source>
</evidence>
<reference evidence="1" key="1">
    <citation type="journal article" date="2023" name="Science">
        <title>Genome structures resolve the early diversification of teleost fishes.</title>
        <authorList>
            <person name="Parey E."/>
            <person name="Louis A."/>
            <person name="Montfort J."/>
            <person name="Bouchez O."/>
            <person name="Roques C."/>
            <person name="Iampietro C."/>
            <person name="Lluch J."/>
            <person name="Castinel A."/>
            <person name="Donnadieu C."/>
            <person name="Desvignes T."/>
            <person name="Floi Bucao C."/>
            <person name="Jouanno E."/>
            <person name="Wen M."/>
            <person name="Mejri S."/>
            <person name="Dirks R."/>
            <person name="Jansen H."/>
            <person name="Henkel C."/>
            <person name="Chen W.J."/>
            <person name="Zahm M."/>
            <person name="Cabau C."/>
            <person name="Klopp C."/>
            <person name="Thompson A.W."/>
            <person name="Robinson-Rechavi M."/>
            <person name="Braasch I."/>
            <person name="Lecointre G."/>
            <person name="Bobe J."/>
            <person name="Postlethwait J.H."/>
            <person name="Berthelot C."/>
            <person name="Roest Crollius H."/>
            <person name="Guiguen Y."/>
        </authorList>
    </citation>
    <scope>NUCLEOTIDE SEQUENCE</scope>
    <source>
        <strain evidence="1">NC1722</strain>
    </source>
</reference>
<gene>
    <name evidence="1" type="ORF">AAFF_G00030180</name>
</gene>
<protein>
    <submittedName>
        <fullName evidence="1">Uncharacterized protein</fullName>
    </submittedName>
</protein>